<sequence length="201" mass="22120">MNIIPPVDDTNNIRYAYFLRITSPSGVYRFATTPSPLTIPAVDAEPFSGLGQLIQVGEAQRDIKSTANETTFSLVGIDTAMLGFVLGQQIKGSQIQAWYGFFNPNGELLTDGGTGGLYQFFNGYISSFSISEQWMEEARSFVGIITVSASSIQLILQNRTAGRYTNDSSWKYFNELDSSMSRVAFISSVNYYFGKDAPSNS</sequence>
<evidence type="ECO:0000313" key="1">
    <source>
        <dbReference type="EMBL" id="CAB5225333.1"/>
    </source>
</evidence>
<accession>A0A6J7X6G5</accession>
<protein>
    <submittedName>
        <fullName evidence="1">Uncharacterized protein</fullName>
    </submittedName>
</protein>
<name>A0A6J7X6G5_9CAUD</name>
<reference evidence="1" key="1">
    <citation type="submission" date="2020-05" db="EMBL/GenBank/DDBJ databases">
        <authorList>
            <person name="Chiriac C."/>
            <person name="Salcher M."/>
            <person name="Ghai R."/>
            <person name="Kavagutti S V."/>
        </authorList>
    </citation>
    <scope>NUCLEOTIDE SEQUENCE</scope>
</reference>
<organism evidence="1">
    <name type="scientific">uncultured Caudovirales phage</name>
    <dbReference type="NCBI Taxonomy" id="2100421"/>
    <lineage>
        <taxon>Viruses</taxon>
        <taxon>Duplodnaviria</taxon>
        <taxon>Heunggongvirae</taxon>
        <taxon>Uroviricota</taxon>
        <taxon>Caudoviricetes</taxon>
        <taxon>Peduoviridae</taxon>
        <taxon>Maltschvirus</taxon>
        <taxon>Maltschvirus maltsch</taxon>
    </lineage>
</organism>
<dbReference type="EMBL" id="LR798342">
    <property type="protein sequence ID" value="CAB5225333.1"/>
    <property type="molecule type" value="Genomic_DNA"/>
</dbReference>
<gene>
    <name evidence="1" type="ORF">UFOVP746_2</name>
</gene>
<proteinExistence type="predicted"/>